<evidence type="ECO:0000256" key="8">
    <source>
        <dbReference type="HAMAP-Rule" id="MF_00222"/>
    </source>
</evidence>
<comment type="similarity">
    <text evidence="8">Belongs to the shikimate dehydrogenase family.</text>
</comment>
<dbReference type="CDD" id="cd01065">
    <property type="entry name" value="NAD_bind_Shikimate_DH"/>
    <property type="match status" value="1"/>
</dbReference>
<dbReference type="InterPro" id="IPR011342">
    <property type="entry name" value="Shikimate_DH"/>
</dbReference>
<evidence type="ECO:0000256" key="2">
    <source>
        <dbReference type="ARBA" id="ARBA00012962"/>
    </source>
</evidence>
<dbReference type="HAMAP" id="MF_00222">
    <property type="entry name" value="Shikimate_DH_AroE"/>
    <property type="match status" value="1"/>
</dbReference>
<keyword evidence="13" id="KW-1185">Reference proteome</keyword>
<dbReference type="Gene3D" id="3.40.50.10860">
    <property type="entry name" value="Leucine Dehydrogenase, chain A, domain 1"/>
    <property type="match status" value="1"/>
</dbReference>
<evidence type="ECO:0000256" key="7">
    <source>
        <dbReference type="ARBA" id="ARBA00049442"/>
    </source>
</evidence>
<dbReference type="PANTHER" id="PTHR21089">
    <property type="entry name" value="SHIKIMATE DEHYDROGENASE"/>
    <property type="match status" value="1"/>
</dbReference>
<feature type="active site" description="Proton acceptor" evidence="8">
    <location>
        <position position="70"/>
    </location>
</feature>
<dbReference type="Pfam" id="PF08501">
    <property type="entry name" value="Shikimate_dh_N"/>
    <property type="match status" value="1"/>
</dbReference>
<comment type="caution">
    <text evidence="8">Lacks conserved residue(s) required for the propagation of feature annotation.</text>
</comment>
<feature type="binding site" evidence="8">
    <location>
        <position position="255"/>
    </location>
    <ligand>
        <name>shikimate</name>
        <dbReference type="ChEBI" id="CHEBI:36208"/>
    </ligand>
</feature>
<dbReference type="GO" id="GO:0009073">
    <property type="term" value="P:aromatic amino acid family biosynthetic process"/>
    <property type="evidence" value="ECO:0007669"/>
    <property type="project" value="UniProtKB-KW"/>
</dbReference>
<dbReference type="SUPFAM" id="SSF51735">
    <property type="entry name" value="NAD(P)-binding Rossmann-fold domains"/>
    <property type="match status" value="1"/>
</dbReference>
<proteinExistence type="inferred from homology"/>
<feature type="binding site" evidence="8">
    <location>
        <position position="248"/>
    </location>
    <ligand>
        <name>NADP(+)</name>
        <dbReference type="ChEBI" id="CHEBI:58349"/>
    </ligand>
</feature>
<feature type="binding site" evidence="8">
    <location>
        <position position="91"/>
    </location>
    <ligand>
        <name>shikimate</name>
        <dbReference type="ChEBI" id="CHEBI:36208"/>
    </ligand>
</feature>
<evidence type="ECO:0000313" key="12">
    <source>
        <dbReference type="EMBL" id="SHJ63784.1"/>
    </source>
</evidence>
<keyword evidence="5 8" id="KW-0560">Oxidoreductase</keyword>
<dbReference type="GO" id="GO:0009423">
    <property type="term" value="P:chorismate biosynthetic process"/>
    <property type="evidence" value="ECO:0007669"/>
    <property type="project" value="UniProtKB-UniRule"/>
</dbReference>
<feature type="domain" description="Quinate/shikimate 5-dehydrogenase/glutamyl-tRNA reductase" evidence="9">
    <location>
        <begin position="120"/>
        <end position="231"/>
    </location>
</feature>
<dbReference type="AlphaFoldDB" id="A0A1M6KY30"/>
<dbReference type="GO" id="GO:0019632">
    <property type="term" value="P:shikimate metabolic process"/>
    <property type="evidence" value="ECO:0007669"/>
    <property type="project" value="InterPro"/>
</dbReference>
<dbReference type="Proteomes" id="UP000242497">
    <property type="component" value="Unassembled WGS sequence"/>
</dbReference>
<dbReference type="InterPro" id="IPR013708">
    <property type="entry name" value="Shikimate_DH-bd_N"/>
</dbReference>
<dbReference type="Pfam" id="PF01488">
    <property type="entry name" value="Shikimate_DH"/>
    <property type="match status" value="1"/>
</dbReference>
<feature type="binding site" evidence="8">
    <location>
        <begin position="19"/>
        <end position="21"/>
    </location>
    <ligand>
        <name>shikimate</name>
        <dbReference type="ChEBI" id="CHEBI:36208"/>
    </ligand>
</feature>
<feature type="domain" description="Shikimate dehydrogenase substrate binding N-terminal" evidence="10">
    <location>
        <begin position="11"/>
        <end position="93"/>
    </location>
</feature>
<dbReference type="RefSeq" id="WP_242939067.1">
    <property type="nucleotide sequence ID" value="NZ_FRAE01000009.1"/>
</dbReference>
<evidence type="ECO:0000259" key="9">
    <source>
        <dbReference type="Pfam" id="PF01488"/>
    </source>
</evidence>
<name>A0A1M6KY30_9FIRM</name>
<feature type="binding site" evidence="8">
    <location>
        <position position="225"/>
    </location>
    <ligand>
        <name>NADP(+)</name>
        <dbReference type="ChEBI" id="CHEBI:58349"/>
    </ligand>
</feature>
<gene>
    <name evidence="8" type="primary">aroE</name>
    <name evidence="12" type="ORF">SAMN02744037_00486</name>
</gene>
<dbReference type="GO" id="GO:0004764">
    <property type="term" value="F:shikimate 3-dehydrogenase (NADP+) activity"/>
    <property type="evidence" value="ECO:0007669"/>
    <property type="project" value="UniProtKB-UniRule"/>
</dbReference>
<dbReference type="InterPro" id="IPR041121">
    <property type="entry name" value="SDH_C"/>
</dbReference>
<evidence type="ECO:0000259" key="10">
    <source>
        <dbReference type="Pfam" id="PF08501"/>
    </source>
</evidence>
<evidence type="ECO:0000256" key="4">
    <source>
        <dbReference type="ARBA" id="ARBA00022857"/>
    </source>
</evidence>
<comment type="function">
    <text evidence="8">Involved in the biosynthesis of the chorismate, which leads to the biosynthesis of aromatic amino acids. Catalyzes the reversible NADPH linked reduction of 3-dehydroshikimate (DHSA) to yield shikimate (SA).</text>
</comment>
<keyword evidence="6 8" id="KW-0057">Aromatic amino acid biosynthesis</keyword>
<comment type="catalytic activity">
    <reaction evidence="7 8">
        <text>shikimate + NADP(+) = 3-dehydroshikimate + NADPH + H(+)</text>
        <dbReference type="Rhea" id="RHEA:17737"/>
        <dbReference type="ChEBI" id="CHEBI:15378"/>
        <dbReference type="ChEBI" id="CHEBI:16630"/>
        <dbReference type="ChEBI" id="CHEBI:36208"/>
        <dbReference type="ChEBI" id="CHEBI:57783"/>
        <dbReference type="ChEBI" id="CHEBI:58349"/>
        <dbReference type="EC" id="1.1.1.25"/>
    </reaction>
</comment>
<dbReference type="InterPro" id="IPR022893">
    <property type="entry name" value="Shikimate_DH_fam"/>
</dbReference>
<protein>
    <recommendedName>
        <fullName evidence="2 8">Shikimate dehydrogenase (NADP(+))</fullName>
        <shortName evidence="8">SDH</shortName>
        <ecNumber evidence="2 8">1.1.1.25</ecNumber>
    </recommendedName>
</protein>
<dbReference type="EC" id="1.1.1.25" evidence="2 8"/>
<dbReference type="NCBIfam" id="TIGR00507">
    <property type="entry name" value="aroE"/>
    <property type="match status" value="1"/>
</dbReference>
<dbReference type="EMBL" id="FRAE01000009">
    <property type="protein sequence ID" value="SHJ63784.1"/>
    <property type="molecule type" value="Genomic_DNA"/>
</dbReference>
<feature type="binding site" evidence="8">
    <location>
        <position position="106"/>
    </location>
    <ligand>
        <name>shikimate</name>
        <dbReference type="ChEBI" id="CHEBI:36208"/>
    </ligand>
</feature>
<dbReference type="STRING" id="1123349.SAMN02744037_00486"/>
<dbReference type="PANTHER" id="PTHR21089:SF1">
    <property type="entry name" value="BIFUNCTIONAL 3-DEHYDROQUINATE DEHYDRATASE_SHIKIMATE DEHYDROGENASE, CHLOROPLASTIC"/>
    <property type="match status" value="1"/>
</dbReference>
<evidence type="ECO:0000313" key="13">
    <source>
        <dbReference type="Proteomes" id="UP000242497"/>
    </source>
</evidence>
<dbReference type="GO" id="GO:0050661">
    <property type="term" value="F:NADP binding"/>
    <property type="evidence" value="ECO:0007669"/>
    <property type="project" value="InterPro"/>
</dbReference>
<dbReference type="UniPathway" id="UPA00053">
    <property type="reaction ID" value="UER00087"/>
</dbReference>
<dbReference type="Gene3D" id="3.40.50.720">
    <property type="entry name" value="NAD(P)-binding Rossmann-like Domain"/>
    <property type="match status" value="1"/>
</dbReference>
<feature type="binding site" evidence="8">
    <location>
        <position position="66"/>
    </location>
    <ligand>
        <name>shikimate</name>
        <dbReference type="ChEBI" id="CHEBI:36208"/>
    </ligand>
</feature>
<evidence type="ECO:0000256" key="3">
    <source>
        <dbReference type="ARBA" id="ARBA00022605"/>
    </source>
</evidence>
<evidence type="ECO:0000256" key="6">
    <source>
        <dbReference type="ARBA" id="ARBA00023141"/>
    </source>
</evidence>
<evidence type="ECO:0000256" key="5">
    <source>
        <dbReference type="ARBA" id="ARBA00023002"/>
    </source>
</evidence>
<reference evidence="13" key="1">
    <citation type="submission" date="2016-11" db="EMBL/GenBank/DDBJ databases">
        <authorList>
            <person name="Varghese N."/>
            <person name="Submissions S."/>
        </authorList>
    </citation>
    <scope>NUCLEOTIDE SEQUENCE [LARGE SCALE GENOMIC DNA]</scope>
    <source>
        <strain evidence="13">DSM 15518</strain>
    </source>
</reference>
<accession>A0A1M6KY30</accession>
<comment type="subunit">
    <text evidence="8">Homodimer.</text>
</comment>
<evidence type="ECO:0000256" key="1">
    <source>
        <dbReference type="ARBA" id="ARBA00004871"/>
    </source>
</evidence>
<dbReference type="GO" id="GO:0008652">
    <property type="term" value="P:amino acid biosynthetic process"/>
    <property type="evidence" value="ECO:0007669"/>
    <property type="project" value="UniProtKB-KW"/>
</dbReference>
<sequence length="277" mass="30776">MIDGKTKLICLLGHPVGHSFSPNIHNFLFKKYNLNYKYMCFDVNPEKLEDSVSGIKALKIFGANITVPHKVNILKYLDEISFNAKLIGAVNTIKNENGKLVGYNTDGIGFVNSILEKGYKIKGKNIMILGAGGGARSIAVEIANSRAKSIEIRNRSLEKANNICGLIKDNFDIETNTGDLNIGQKDLESIDILINTTSLGMNPNINSSVIDENIKINNDMLVCDIVYNPRETKFLKWAKYNNLETLGGIDMLINQAIEAFYIWTGIKADKKELESIL</sequence>
<dbReference type="InterPro" id="IPR006151">
    <property type="entry name" value="Shikm_DH/Glu-tRNA_Rdtase"/>
</dbReference>
<feature type="domain" description="SDH C-terminal" evidence="11">
    <location>
        <begin position="248"/>
        <end position="271"/>
    </location>
</feature>
<dbReference type="InterPro" id="IPR036291">
    <property type="entry name" value="NAD(P)-bd_dom_sf"/>
</dbReference>
<evidence type="ECO:0000259" key="11">
    <source>
        <dbReference type="Pfam" id="PF18317"/>
    </source>
</evidence>
<dbReference type="Pfam" id="PF18317">
    <property type="entry name" value="SDH_C"/>
    <property type="match status" value="1"/>
</dbReference>
<keyword evidence="4 8" id="KW-0521">NADP</keyword>
<feature type="binding site" evidence="8">
    <location>
        <position position="227"/>
    </location>
    <ligand>
        <name>shikimate</name>
        <dbReference type="ChEBI" id="CHEBI:36208"/>
    </ligand>
</feature>
<comment type="pathway">
    <text evidence="1 8">Metabolic intermediate biosynthesis; chorismate biosynthesis; chorismate from D-erythrose 4-phosphate and phosphoenolpyruvate: step 4/7.</text>
</comment>
<dbReference type="InterPro" id="IPR046346">
    <property type="entry name" value="Aminoacid_DH-like_N_sf"/>
</dbReference>
<keyword evidence="3 8" id="KW-0028">Amino-acid biosynthesis</keyword>
<dbReference type="SUPFAM" id="SSF53223">
    <property type="entry name" value="Aminoacid dehydrogenase-like, N-terminal domain"/>
    <property type="match status" value="1"/>
</dbReference>
<organism evidence="12 13">
    <name type="scientific">Tepidibacter formicigenes DSM 15518</name>
    <dbReference type="NCBI Taxonomy" id="1123349"/>
    <lineage>
        <taxon>Bacteria</taxon>
        <taxon>Bacillati</taxon>
        <taxon>Bacillota</taxon>
        <taxon>Clostridia</taxon>
        <taxon>Peptostreptococcales</taxon>
        <taxon>Peptostreptococcaceae</taxon>
        <taxon>Tepidibacter</taxon>
    </lineage>
</organism>